<gene>
    <name evidence="4" type="ORF">KIH74_08690</name>
</gene>
<sequence length="168" mass="18487">MGNSLTVRQLRPDDWQLFARLRLECLGTAPEAFASRYETWQHATPEQWRSRLLDVPANWAAMAGSTPIGLISGSLDGDGSAELMSMYVSPTGRGRGTGDLLISTMVGWSGRQPGVHRVGLGVYENNDRAQKLYLRNGFSFDAPATGNPAAERRMTRWLQSPSGAYVNR</sequence>
<dbReference type="Pfam" id="PF00583">
    <property type="entry name" value="Acetyltransf_1"/>
    <property type="match status" value="1"/>
</dbReference>
<evidence type="ECO:0000313" key="5">
    <source>
        <dbReference type="Proteomes" id="UP001197247"/>
    </source>
</evidence>
<dbReference type="CDD" id="cd04301">
    <property type="entry name" value="NAT_SF"/>
    <property type="match status" value="1"/>
</dbReference>
<name>A0ABS5TFM7_9ACTN</name>
<reference evidence="4 5" key="1">
    <citation type="submission" date="2021-05" db="EMBL/GenBank/DDBJ databases">
        <title>Kineosporia and Streptomyces sp. nov. two new marine actinobacteria isolated from Coral.</title>
        <authorList>
            <person name="Buangrab K."/>
            <person name="Sutthacheep M."/>
            <person name="Yeemin T."/>
            <person name="Harunari E."/>
            <person name="Igarashi Y."/>
            <person name="Kanchanasin P."/>
            <person name="Tanasupawat S."/>
            <person name="Phongsopitanun W."/>
        </authorList>
    </citation>
    <scope>NUCLEOTIDE SEQUENCE [LARGE SCALE GENOMIC DNA]</scope>
    <source>
        <strain evidence="4 5">J2-2</strain>
    </source>
</reference>
<keyword evidence="1" id="KW-0808">Transferase</keyword>
<dbReference type="RefSeq" id="WP_214155294.1">
    <property type="nucleotide sequence ID" value="NZ_JAHBAY010000003.1"/>
</dbReference>
<dbReference type="SUPFAM" id="SSF55729">
    <property type="entry name" value="Acyl-CoA N-acyltransferases (Nat)"/>
    <property type="match status" value="1"/>
</dbReference>
<proteinExistence type="predicted"/>
<evidence type="ECO:0000259" key="3">
    <source>
        <dbReference type="PROSITE" id="PS51186"/>
    </source>
</evidence>
<feature type="domain" description="N-acetyltransferase" evidence="3">
    <location>
        <begin position="5"/>
        <end position="159"/>
    </location>
</feature>
<comment type="caution">
    <text evidence="4">The sequence shown here is derived from an EMBL/GenBank/DDBJ whole genome shotgun (WGS) entry which is preliminary data.</text>
</comment>
<dbReference type="PANTHER" id="PTHR43877">
    <property type="entry name" value="AMINOALKYLPHOSPHONATE N-ACETYLTRANSFERASE-RELATED-RELATED"/>
    <property type="match status" value="1"/>
</dbReference>
<dbReference type="EMBL" id="JAHBAY010000003">
    <property type="protein sequence ID" value="MBT0769001.1"/>
    <property type="molecule type" value="Genomic_DNA"/>
</dbReference>
<dbReference type="InterPro" id="IPR050832">
    <property type="entry name" value="Bact_Acetyltransf"/>
</dbReference>
<evidence type="ECO:0000256" key="1">
    <source>
        <dbReference type="ARBA" id="ARBA00022679"/>
    </source>
</evidence>
<evidence type="ECO:0000256" key="2">
    <source>
        <dbReference type="ARBA" id="ARBA00023315"/>
    </source>
</evidence>
<dbReference type="InterPro" id="IPR000182">
    <property type="entry name" value="GNAT_dom"/>
</dbReference>
<keyword evidence="2" id="KW-0012">Acyltransferase</keyword>
<dbReference type="Gene3D" id="3.40.630.30">
    <property type="match status" value="1"/>
</dbReference>
<organism evidence="4 5">
    <name type="scientific">Kineosporia corallincola</name>
    <dbReference type="NCBI Taxonomy" id="2835133"/>
    <lineage>
        <taxon>Bacteria</taxon>
        <taxon>Bacillati</taxon>
        <taxon>Actinomycetota</taxon>
        <taxon>Actinomycetes</taxon>
        <taxon>Kineosporiales</taxon>
        <taxon>Kineosporiaceae</taxon>
        <taxon>Kineosporia</taxon>
    </lineage>
</organism>
<dbReference type="PROSITE" id="PS51186">
    <property type="entry name" value="GNAT"/>
    <property type="match status" value="1"/>
</dbReference>
<keyword evidence="5" id="KW-1185">Reference proteome</keyword>
<dbReference type="Proteomes" id="UP001197247">
    <property type="component" value="Unassembled WGS sequence"/>
</dbReference>
<dbReference type="InterPro" id="IPR016181">
    <property type="entry name" value="Acyl_CoA_acyltransferase"/>
</dbReference>
<evidence type="ECO:0000313" key="4">
    <source>
        <dbReference type="EMBL" id="MBT0769001.1"/>
    </source>
</evidence>
<accession>A0ABS5TFM7</accession>
<protein>
    <submittedName>
        <fullName evidence="4">GNAT family N-acetyltransferase</fullName>
    </submittedName>
</protein>